<dbReference type="RefSeq" id="XP_022301678.1">
    <property type="nucleotide sequence ID" value="XM_022445970.1"/>
</dbReference>
<evidence type="ECO:0000313" key="3">
    <source>
        <dbReference type="RefSeq" id="XP_022301677.1"/>
    </source>
</evidence>
<feature type="compositionally biased region" description="Basic residues" evidence="1">
    <location>
        <begin position="357"/>
        <end position="366"/>
    </location>
</feature>
<keyword evidence="2" id="KW-1185">Reference proteome</keyword>
<feature type="compositionally biased region" description="Basic and acidic residues" evidence="1">
    <location>
        <begin position="66"/>
        <end position="107"/>
    </location>
</feature>
<sequence>MLNLFKPKIATLAECSESEDGVTSDILRIVGKISRKIEKKERKRRKSQPYNADEDKPDNSPLAKKKNCEMPSEKKKKLKQENHDLESVSLIKEEPVSSSSHSDEKDSSSPPKKKKHKHSKSTDSVSENGMGSMGQVSDNVFSPRKRKLTENDSSQNPASSKKKKKKKHSQESDSVDDGASKSVTNSSVVSSSLQTEDNGGYGTSREKTQLHDFRFQRKKFEQCDVSSSEDCVFLQRPQPNTELWLIKAPGQLDMSLLDKKKVSLSDRVVELDLADQKCEVVVSKQASELCPLAVGPSSGNLQQGGVFAGQLQIVNKIDVPSIPPIHIPPKKEHTIPDSLRQRYVPFGAETPKPVQMTKKKKKHKKDHREIKEETEKIETVAKKSKKKKKMKG</sequence>
<evidence type="ECO:0000313" key="4">
    <source>
        <dbReference type="RefSeq" id="XP_022301678.1"/>
    </source>
</evidence>
<protein>
    <submittedName>
        <fullName evidence="3 4">Uncharacterized protein LOC111109746</fullName>
    </submittedName>
</protein>
<evidence type="ECO:0000313" key="2">
    <source>
        <dbReference type="Proteomes" id="UP000694844"/>
    </source>
</evidence>
<reference evidence="3 4" key="1">
    <citation type="submission" date="2025-04" db="UniProtKB">
        <authorList>
            <consortium name="RefSeq"/>
        </authorList>
    </citation>
    <scope>IDENTIFICATION</scope>
    <source>
        <tissue evidence="3 4">Whole sample</tissue>
    </source>
</reference>
<dbReference type="Proteomes" id="UP000694844">
    <property type="component" value="Chromosome 8"/>
</dbReference>
<name>A0A8B8BE64_CRAVI</name>
<accession>A0A8B8BE64</accession>
<feature type="compositionally biased region" description="Basic residues" evidence="1">
    <location>
        <begin position="382"/>
        <end position="392"/>
    </location>
</feature>
<evidence type="ECO:0000256" key="1">
    <source>
        <dbReference type="SAM" id="MobiDB-lite"/>
    </source>
</evidence>
<dbReference type="RefSeq" id="XP_022301677.1">
    <property type="nucleotide sequence ID" value="XM_022445969.1"/>
</dbReference>
<dbReference type="GeneID" id="111109746"/>
<organism evidence="2 3">
    <name type="scientific">Crassostrea virginica</name>
    <name type="common">Eastern oyster</name>
    <dbReference type="NCBI Taxonomy" id="6565"/>
    <lineage>
        <taxon>Eukaryota</taxon>
        <taxon>Metazoa</taxon>
        <taxon>Spiralia</taxon>
        <taxon>Lophotrochozoa</taxon>
        <taxon>Mollusca</taxon>
        <taxon>Bivalvia</taxon>
        <taxon>Autobranchia</taxon>
        <taxon>Pteriomorphia</taxon>
        <taxon>Ostreida</taxon>
        <taxon>Ostreoidea</taxon>
        <taxon>Ostreidae</taxon>
        <taxon>Crassostrea</taxon>
    </lineage>
</organism>
<dbReference type="Gene3D" id="6.20.250.70">
    <property type="match status" value="1"/>
</dbReference>
<dbReference type="OrthoDB" id="6432813at2759"/>
<dbReference type="AlphaFoldDB" id="A0A8B8BE64"/>
<proteinExistence type="predicted"/>
<dbReference type="KEGG" id="cvn:111109746"/>
<feature type="compositionally biased region" description="Low complexity" evidence="1">
    <location>
        <begin position="180"/>
        <end position="192"/>
    </location>
</feature>
<feature type="region of interest" description="Disordered" evidence="1">
    <location>
        <begin position="346"/>
        <end position="392"/>
    </location>
</feature>
<feature type="compositionally biased region" description="Basic and acidic residues" evidence="1">
    <location>
        <begin position="367"/>
        <end position="381"/>
    </location>
</feature>
<feature type="region of interest" description="Disordered" evidence="1">
    <location>
        <begin position="31"/>
        <end position="208"/>
    </location>
</feature>
<gene>
    <name evidence="3 4" type="primary">LOC111109746</name>
</gene>